<dbReference type="OrthoDB" id="1081992at2"/>
<sequence length="446" mass="48821">MIKVLSRIVLATLIMLLMSCSEKEYLNVIPRESVAIVSVDAQQLSSSGQMGIDNAIKNILGVDNTEECGVDFLSKIYIFEIPDGTLGLVARVENAGRITEWLSELSSSGKCTVPEEHLGNRFVTIGDSWIAGYSDDAMIVIGPVSAMQRDATKQKIQKMFRQTEEEGARGARLFQKLDSLDAPISFVLNLLALPEKIALPFAICAPKESDASQIILSATMNKEDEIMVIRGETMSFNAKINTKLQENDKVLRPITKELFDKLSPDCVGNMFMNVEGEQLLKIMQQNKEMQVLLAGANTAIDMDNILRSVSGDMAFSLFDTEGDIDFIACLGKKDFLADVGYWKSSCPAGARITDVGKDSYVYTDGDIRYSFAVNANNLFVSSLRHINPPKSGTPSASKALSKDIATKIEGTKFAMLINIDNIGNETVGNITKSLFGGTSKILYIKE</sequence>
<protein>
    <submittedName>
        <fullName evidence="1">DUF4836 family protein</fullName>
    </submittedName>
</protein>
<gene>
    <name evidence="1" type="ORF">EHV08_03265</name>
</gene>
<name>A0A432LIB0_9BACT</name>
<evidence type="ECO:0000313" key="1">
    <source>
        <dbReference type="EMBL" id="RUL58884.1"/>
    </source>
</evidence>
<accession>A0A432LIB0</accession>
<keyword evidence="2" id="KW-1185">Reference proteome</keyword>
<dbReference type="InterPro" id="IPR032276">
    <property type="entry name" value="DUF4836"/>
</dbReference>
<dbReference type="RefSeq" id="WP_126677945.1">
    <property type="nucleotide sequence ID" value="NZ_RYYU01000001.1"/>
</dbReference>
<dbReference type="Proteomes" id="UP000278983">
    <property type="component" value="Unassembled WGS sequence"/>
</dbReference>
<dbReference type="AlphaFoldDB" id="A0A432LIB0"/>
<proteinExistence type="predicted"/>
<reference evidence="1 2" key="1">
    <citation type="submission" date="2018-12" db="EMBL/GenBank/DDBJ databases">
        <title>Genome sequencing of Prevotella sp. KCOM 3155 (= JS262).</title>
        <authorList>
            <person name="Kook J.-K."/>
            <person name="Park S.-N."/>
            <person name="Lim Y.K."/>
        </authorList>
    </citation>
    <scope>NUCLEOTIDE SEQUENCE [LARGE SCALE GENOMIC DNA]</scope>
    <source>
        <strain evidence="1 2">KCOM 3155</strain>
    </source>
</reference>
<comment type="caution">
    <text evidence="1">The sequence shown here is derived from an EMBL/GenBank/DDBJ whole genome shotgun (WGS) entry which is preliminary data.</text>
</comment>
<organism evidence="1 2">
    <name type="scientific">Prevotella koreensis</name>
    <dbReference type="NCBI Taxonomy" id="2490854"/>
    <lineage>
        <taxon>Bacteria</taxon>
        <taxon>Pseudomonadati</taxon>
        <taxon>Bacteroidota</taxon>
        <taxon>Bacteroidia</taxon>
        <taxon>Bacteroidales</taxon>
        <taxon>Prevotellaceae</taxon>
        <taxon>Prevotella</taxon>
    </lineage>
</organism>
<evidence type="ECO:0000313" key="2">
    <source>
        <dbReference type="Proteomes" id="UP000278983"/>
    </source>
</evidence>
<dbReference type="PROSITE" id="PS51257">
    <property type="entry name" value="PROKAR_LIPOPROTEIN"/>
    <property type="match status" value="1"/>
</dbReference>
<dbReference type="Pfam" id="PF16120">
    <property type="entry name" value="DUF4836"/>
    <property type="match status" value="1"/>
</dbReference>
<dbReference type="EMBL" id="RYYU01000001">
    <property type="protein sequence ID" value="RUL58884.1"/>
    <property type="molecule type" value="Genomic_DNA"/>
</dbReference>